<evidence type="ECO:0000256" key="1">
    <source>
        <dbReference type="SAM" id="SignalP"/>
    </source>
</evidence>
<dbReference type="EMBL" id="FXXQ01000009">
    <property type="protein sequence ID" value="SMX24533.1"/>
    <property type="molecule type" value="Genomic_DNA"/>
</dbReference>
<dbReference type="OrthoDB" id="7874348at2"/>
<dbReference type="RefSeq" id="WP_093974502.1">
    <property type="nucleotide sequence ID" value="NZ_FXXQ01000009.1"/>
</dbReference>
<dbReference type="AlphaFoldDB" id="A0A238J2H6"/>
<dbReference type="Proteomes" id="UP000201838">
    <property type="component" value="Unassembled WGS sequence"/>
</dbReference>
<evidence type="ECO:0000313" key="3">
    <source>
        <dbReference type="Proteomes" id="UP000201838"/>
    </source>
</evidence>
<keyword evidence="1" id="KW-0732">Signal</keyword>
<sequence length="123" mass="13668">MSRLFKTLSLSAAVFGLLATSALAEGFQRVEDEANFVKLVKDRDLKRFGIRLQVSDSGQIVGRAFGQDVTGKWDWQNGFFCRDLYLSGKALDPDNCQLVEVRGNTVRFTSDMGRGDSAALRIE</sequence>
<feature type="chain" id="PRO_5012692221" description="Dihydrodipicolinate reductase" evidence="1">
    <location>
        <begin position="25"/>
        <end position="123"/>
    </location>
</feature>
<keyword evidence="3" id="KW-1185">Reference proteome</keyword>
<gene>
    <name evidence="2" type="ORF">BOA8489_02659</name>
</gene>
<evidence type="ECO:0000313" key="2">
    <source>
        <dbReference type="EMBL" id="SMX24533.1"/>
    </source>
</evidence>
<organism evidence="2 3">
    <name type="scientific">Boseongicola aestuarii</name>
    <dbReference type="NCBI Taxonomy" id="1470561"/>
    <lineage>
        <taxon>Bacteria</taxon>
        <taxon>Pseudomonadati</taxon>
        <taxon>Pseudomonadota</taxon>
        <taxon>Alphaproteobacteria</taxon>
        <taxon>Rhodobacterales</taxon>
        <taxon>Paracoccaceae</taxon>
        <taxon>Boseongicola</taxon>
    </lineage>
</organism>
<name>A0A238J2H6_9RHOB</name>
<accession>A0A238J2H6</accession>
<proteinExistence type="predicted"/>
<reference evidence="3" key="1">
    <citation type="submission" date="2017-05" db="EMBL/GenBank/DDBJ databases">
        <authorList>
            <person name="Rodrigo-Torres L."/>
            <person name="Arahal R. D."/>
            <person name="Lucena T."/>
        </authorList>
    </citation>
    <scope>NUCLEOTIDE SEQUENCE [LARGE SCALE GENOMIC DNA]</scope>
    <source>
        <strain evidence="3">CECT 8489</strain>
    </source>
</reference>
<feature type="signal peptide" evidence="1">
    <location>
        <begin position="1"/>
        <end position="24"/>
    </location>
</feature>
<evidence type="ECO:0008006" key="4">
    <source>
        <dbReference type="Google" id="ProtNLM"/>
    </source>
</evidence>
<protein>
    <recommendedName>
        <fullName evidence="4">Dihydrodipicolinate reductase</fullName>
    </recommendedName>
</protein>